<evidence type="ECO:0000256" key="1">
    <source>
        <dbReference type="SAM" id="Phobius"/>
    </source>
</evidence>
<feature type="transmembrane region" description="Helical" evidence="1">
    <location>
        <begin position="66"/>
        <end position="88"/>
    </location>
</feature>
<keyword evidence="1" id="KW-0812">Transmembrane</keyword>
<feature type="transmembrane region" description="Helical" evidence="1">
    <location>
        <begin position="12"/>
        <end position="29"/>
    </location>
</feature>
<feature type="transmembrane region" description="Helical" evidence="1">
    <location>
        <begin position="94"/>
        <end position="117"/>
    </location>
</feature>
<dbReference type="RefSeq" id="WP_205155807.1">
    <property type="nucleotide sequence ID" value="NZ_JACLYY010000005.1"/>
</dbReference>
<dbReference type="Proteomes" id="UP000716906">
    <property type="component" value="Unassembled WGS sequence"/>
</dbReference>
<keyword evidence="3" id="KW-1185">Reference proteome</keyword>
<organism evidence="2 3">
    <name type="scientific">Faecalicatena fissicatena</name>
    <dbReference type="NCBI Taxonomy" id="290055"/>
    <lineage>
        <taxon>Bacteria</taxon>
        <taxon>Bacillati</taxon>
        <taxon>Bacillota</taxon>
        <taxon>Clostridia</taxon>
        <taxon>Lachnospirales</taxon>
        <taxon>Lachnospiraceae</taxon>
        <taxon>Faecalicatena</taxon>
    </lineage>
</organism>
<feature type="transmembrane region" description="Helical" evidence="1">
    <location>
        <begin position="41"/>
        <end position="59"/>
    </location>
</feature>
<feature type="transmembrane region" description="Helical" evidence="1">
    <location>
        <begin position="170"/>
        <end position="190"/>
    </location>
</feature>
<dbReference type="EMBL" id="JACLYY010000005">
    <property type="protein sequence ID" value="MBM6737699.1"/>
    <property type="molecule type" value="Genomic_DNA"/>
</dbReference>
<protein>
    <recommendedName>
        <fullName evidence="4">Lipid A core-O-antigen ligase and related enzymes</fullName>
    </recommendedName>
</protein>
<keyword evidence="1" id="KW-1133">Transmembrane helix</keyword>
<reference evidence="2 3" key="1">
    <citation type="journal article" date="2021" name="Sci. Rep.">
        <title>The distribution of antibiotic resistance genes in chicken gut microbiota commensals.</title>
        <authorList>
            <person name="Juricova H."/>
            <person name="Matiasovicova J."/>
            <person name="Kubasova T."/>
            <person name="Cejkova D."/>
            <person name="Rychlik I."/>
        </authorList>
    </citation>
    <scope>NUCLEOTIDE SEQUENCE [LARGE SCALE GENOMIC DNA]</scope>
    <source>
        <strain evidence="2 3">An773</strain>
    </source>
</reference>
<evidence type="ECO:0000313" key="2">
    <source>
        <dbReference type="EMBL" id="MBM6737699.1"/>
    </source>
</evidence>
<evidence type="ECO:0000313" key="3">
    <source>
        <dbReference type="Proteomes" id="UP000716906"/>
    </source>
</evidence>
<name>A0ABS2E7W4_9FIRM</name>
<proteinExistence type="predicted"/>
<feature type="transmembrane region" description="Helical" evidence="1">
    <location>
        <begin position="338"/>
        <end position="359"/>
    </location>
</feature>
<sequence>MNIILRKKRLVISIKSAHLILGFFVILWLNAGNFTYIVDSIPSFMKLFVAIIWFGLSCYRRKTYLYYFLKTSLLMIGFVAIIFSSMLLERRAYYNLYFQAFLYIIIIFALFSYYFYFGEKKELNLICKVYMADMIIVLFHTFFELINNPILVRAISTSAESQELLLNAEIPNGIGGYSFCYALVFIMILFTLSDGYLKNHKIFKGILCISVLIFLFQAQITLAFIIYVIILLMSVFLSKIHTRIQLVKKILLTLLVVSILIQYQNILQWLIGIADESMAQRLEELLVFFQTSGRVTGSDSQSRLELYQISLQAFLQNPIVGNWGNRPFGCHSSFLDMLAAYGCFGVIGIVGFIRPLFLAKKRLIGKNKKALIYTLIIFSMLACINVVHVSQITLAVVLIIPITLKYMACGDENKE</sequence>
<feature type="transmembrane region" description="Helical" evidence="1">
    <location>
        <begin position="371"/>
        <end position="404"/>
    </location>
</feature>
<keyword evidence="1" id="KW-0472">Membrane</keyword>
<feature type="transmembrane region" description="Helical" evidence="1">
    <location>
        <begin position="224"/>
        <end position="240"/>
    </location>
</feature>
<feature type="transmembrane region" description="Helical" evidence="1">
    <location>
        <begin position="252"/>
        <end position="271"/>
    </location>
</feature>
<accession>A0ABS2E7W4</accession>
<evidence type="ECO:0008006" key="4">
    <source>
        <dbReference type="Google" id="ProtNLM"/>
    </source>
</evidence>
<gene>
    <name evidence="2" type="ORF">H7U36_06190</name>
</gene>
<comment type="caution">
    <text evidence="2">The sequence shown here is derived from an EMBL/GenBank/DDBJ whole genome shotgun (WGS) entry which is preliminary data.</text>
</comment>